<evidence type="ECO:0000313" key="5">
    <source>
        <dbReference type="EMBL" id="AMA65202.1"/>
    </source>
</evidence>
<dbReference type="GO" id="GO:0046872">
    <property type="term" value="F:metal ion binding"/>
    <property type="evidence" value="ECO:0007669"/>
    <property type="project" value="UniProtKB-KW"/>
</dbReference>
<comment type="cofactor">
    <cofactor evidence="3">
        <name>Mg(2+)</name>
        <dbReference type="ChEBI" id="CHEBI:18420"/>
    </cofactor>
    <text evidence="3">Binds 1 Mg(2+) ion per subunit.</text>
</comment>
<dbReference type="GO" id="GO:0006167">
    <property type="term" value="P:AMP biosynthetic process"/>
    <property type="evidence" value="ECO:0007669"/>
    <property type="project" value="TreeGrafter"/>
</dbReference>
<feature type="binding site" evidence="2">
    <location>
        <position position="37"/>
    </location>
    <ligand>
        <name>substrate</name>
    </ligand>
</feature>
<proteinExistence type="predicted"/>
<dbReference type="GO" id="GO:0019177">
    <property type="term" value="F:dihydroneopterin triphosphate pyrophosphohydrolase activity"/>
    <property type="evidence" value="ECO:0007669"/>
    <property type="project" value="InterPro"/>
</dbReference>
<protein>
    <submittedName>
        <fullName evidence="5">Dihydroneopterin triphosphate pyrophosphatase</fullName>
        <ecNumber evidence="5">3.6.1.-</ecNumber>
    </submittedName>
</protein>
<dbReference type="EMBL" id="CP013920">
    <property type="protein sequence ID" value="AMA65202.1"/>
    <property type="molecule type" value="Genomic_DNA"/>
</dbReference>
<dbReference type="Pfam" id="PF00293">
    <property type="entry name" value="NUDIX"/>
    <property type="match status" value="1"/>
</dbReference>
<dbReference type="CDD" id="cd04664">
    <property type="entry name" value="NUDIX_DHNTPase_like"/>
    <property type="match status" value="1"/>
</dbReference>
<dbReference type="InterPro" id="IPR003564">
    <property type="entry name" value="DHNTPase"/>
</dbReference>
<feature type="binding site" evidence="2">
    <location>
        <begin position="78"/>
        <end position="81"/>
    </location>
    <ligand>
        <name>substrate</name>
    </ligand>
</feature>
<organism evidence="5 6">
    <name type="scientific">Candidatus Arsenophonus lipoptenae</name>
    <dbReference type="NCBI Taxonomy" id="634113"/>
    <lineage>
        <taxon>Bacteria</taxon>
        <taxon>Pseudomonadati</taxon>
        <taxon>Pseudomonadota</taxon>
        <taxon>Gammaproteobacteria</taxon>
        <taxon>Enterobacterales</taxon>
        <taxon>Morganellaceae</taxon>
        <taxon>Arsenophonus</taxon>
    </lineage>
</organism>
<feature type="binding site" evidence="2">
    <location>
        <position position="4"/>
    </location>
    <ligand>
        <name>substrate</name>
    </ligand>
</feature>
<dbReference type="KEGG" id="asy:AUT07_00654"/>
<dbReference type="Proteomes" id="UP000069926">
    <property type="component" value="Chromosome"/>
</dbReference>
<feature type="domain" description="Nudix hydrolase" evidence="4">
    <location>
        <begin position="4"/>
        <end position="143"/>
    </location>
</feature>
<dbReference type="PATRIC" id="fig|634113.3.peg.615"/>
<dbReference type="EC" id="3.6.1.-" evidence="5"/>
<dbReference type="GO" id="GO:0004081">
    <property type="term" value="F:bis(5'-nucleosyl)-tetraphosphatase (asymmetrical) activity"/>
    <property type="evidence" value="ECO:0007669"/>
    <property type="project" value="TreeGrafter"/>
</dbReference>
<name>A0A0X8CYH4_9GAMM</name>
<evidence type="ECO:0000313" key="6">
    <source>
        <dbReference type="Proteomes" id="UP000069926"/>
    </source>
</evidence>
<dbReference type="RefSeq" id="WP_066284071.1">
    <property type="nucleotide sequence ID" value="NZ_CP013920.1"/>
</dbReference>
<dbReference type="PANTHER" id="PTHR21340:SF0">
    <property type="entry name" value="BIS(5'-NUCLEOSYL)-TETRAPHOSPHATASE [ASYMMETRICAL]"/>
    <property type="match status" value="1"/>
</dbReference>
<dbReference type="NCBIfam" id="NF006961">
    <property type="entry name" value="PRK09438.1"/>
    <property type="match status" value="1"/>
</dbReference>
<keyword evidence="1 5" id="KW-0378">Hydrolase</keyword>
<feature type="binding site" evidence="3">
    <location>
        <position position="114"/>
    </location>
    <ligand>
        <name>Mg(2+)</name>
        <dbReference type="ChEBI" id="CHEBI:18420"/>
    </ligand>
</feature>
<dbReference type="STRING" id="634113.AUT07_00654"/>
<dbReference type="InterPro" id="IPR015797">
    <property type="entry name" value="NUDIX_hydrolase-like_dom_sf"/>
</dbReference>
<reference evidence="5 6" key="1">
    <citation type="submission" date="2016-01" db="EMBL/GenBank/DDBJ databases">
        <title>Genome sequence of Ca. Arsenophonus lipopteni, the exclusive symbiont of a blood sucking fly Lipoptena cervi (Diptera: Hippoboscidae).</title>
        <authorList>
            <person name="Novakova E."/>
            <person name="Hypsa V."/>
            <person name="Nguyen P."/>
            <person name="Husnik F."/>
            <person name="Darby A.C."/>
        </authorList>
    </citation>
    <scope>NUCLEOTIDE SEQUENCE [LARGE SCALE GENOMIC DNA]</scope>
    <source>
        <strain evidence="5 6">CB</strain>
    </source>
</reference>
<evidence type="ECO:0000256" key="2">
    <source>
        <dbReference type="PIRSR" id="PIRSR603564-1"/>
    </source>
</evidence>
<dbReference type="Gene3D" id="3.90.79.10">
    <property type="entry name" value="Nucleoside Triphosphate Pyrophosphohydrolase"/>
    <property type="match status" value="1"/>
</dbReference>
<dbReference type="PRINTS" id="PR01404">
    <property type="entry name" value="NPPPHYDRLASE"/>
</dbReference>
<keyword evidence="3" id="KW-0460">Magnesium</keyword>
<keyword evidence="3" id="KW-0479">Metal-binding</keyword>
<evidence type="ECO:0000259" key="4">
    <source>
        <dbReference type="PROSITE" id="PS51462"/>
    </source>
</evidence>
<dbReference type="AlphaFoldDB" id="A0A0X8CYH4"/>
<feature type="binding site" evidence="2">
    <location>
        <position position="26"/>
    </location>
    <ligand>
        <name>substrate</name>
    </ligand>
</feature>
<dbReference type="GO" id="GO:0008828">
    <property type="term" value="F:dATP diphosphatase activity"/>
    <property type="evidence" value="ECO:0007669"/>
    <property type="project" value="InterPro"/>
</dbReference>
<keyword evidence="6" id="KW-1185">Reference proteome</keyword>
<dbReference type="GO" id="GO:0006754">
    <property type="term" value="P:ATP biosynthetic process"/>
    <property type="evidence" value="ECO:0007669"/>
    <property type="project" value="TreeGrafter"/>
</dbReference>
<dbReference type="SUPFAM" id="SSF55811">
    <property type="entry name" value="Nudix"/>
    <property type="match status" value="1"/>
</dbReference>
<dbReference type="PROSITE" id="PS00893">
    <property type="entry name" value="NUDIX_BOX"/>
    <property type="match status" value="1"/>
</dbReference>
<feature type="binding site" evidence="3">
    <location>
        <position position="57"/>
    </location>
    <ligand>
        <name>Mg(2+)</name>
        <dbReference type="ChEBI" id="CHEBI:18420"/>
    </ligand>
</feature>
<gene>
    <name evidence="5" type="primary">nudB</name>
    <name evidence="5" type="ORF">AUT07_00654</name>
</gene>
<dbReference type="InterPro" id="IPR051325">
    <property type="entry name" value="Nudix_hydrolase_domain"/>
</dbReference>
<dbReference type="PANTHER" id="PTHR21340">
    <property type="entry name" value="DIADENOSINE 5,5-P1,P4-TETRAPHOSPHATE PYROPHOSPHOHYDROLASE MUTT"/>
    <property type="match status" value="1"/>
</dbReference>
<accession>A0A0X8CYH4</accession>
<evidence type="ECO:0000256" key="3">
    <source>
        <dbReference type="PIRSR" id="PIRSR603564-2"/>
    </source>
</evidence>
<feature type="binding site" evidence="2">
    <location>
        <position position="132"/>
    </location>
    <ligand>
        <name>substrate</name>
    </ligand>
</feature>
<feature type="binding site" evidence="3">
    <location>
        <position position="53"/>
    </location>
    <ligand>
        <name>Mg(2+)</name>
        <dbReference type="ChEBI" id="CHEBI:18420"/>
    </ligand>
</feature>
<dbReference type="InterPro" id="IPR000086">
    <property type="entry name" value="NUDIX_hydrolase_dom"/>
</dbReference>
<dbReference type="GO" id="GO:0046656">
    <property type="term" value="P:folic acid biosynthetic process"/>
    <property type="evidence" value="ECO:0007669"/>
    <property type="project" value="InterPro"/>
</dbReference>
<sequence length="145" mass="17224">MKYKKAESVLVIIYIKSSKQVLLLQRFDDIYFWQSVTGSLEDNETPREAALREVKEEIGIDIIKQNLILVDLQRSIYFDIFFYNLYRYAPGITKCKEYWFSLSLPYKQKISLKEHLKFCWLPAYQAAALTKSWSNSQAIKEFIMK</sequence>
<dbReference type="InterPro" id="IPR020084">
    <property type="entry name" value="NUDIX_hydrolase_CS"/>
</dbReference>
<evidence type="ECO:0000256" key="1">
    <source>
        <dbReference type="ARBA" id="ARBA00022801"/>
    </source>
</evidence>
<dbReference type="PROSITE" id="PS51462">
    <property type="entry name" value="NUDIX"/>
    <property type="match status" value="1"/>
</dbReference>
<dbReference type="OrthoDB" id="7066556at2"/>